<reference evidence="2" key="2">
    <citation type="submission" date="2016-05" db="EMBL/GenBank/DDBJ databases">
        <authorList>
            <person name="Zheng J."/>
            <person name="Timme R."/>
            <person name="Allard M."/>
            <person name="Strain E."/>
            <person name="Luo Y."/>
            <person name="Brown E."/>
        </authorList>
    </citation>
    <scope>NUCLEOTIDE SEQUENCE</scope>
    <source>
        <strain evidence="2">CFSAN034343</strain>
    </source>
</reference>
<proteinExistence type="predicted"/>
<comment type="caution">
    <text evidence="1">The sequence shown here is derived from an EMBL/GenBank/DDBJ whole genome shotgun (WGS) entry which is preliminary data.</text>
</comment>
<sequence>MDLIKSEKEKQEDTEDLQGEDFRILAEGFFWSELHIEIDRKEEELKFRRRRLGDRRMHTLWYSYDGKQSR</sequence>
<dbReference type="EMBL" id="LYND01000206">
    <property type="protein sequence ID" value="ODA05649.1"/>
    <property type="molecule type" value="Genomic_DNA"/>
</dbReference>
<evidence type="ECO:0000313" key="3">
    <source>
        <dbReference type="Proteomes" id="UP000094974"/>
    </source>
</evidence>
<keyword evidence="3" id="KW-1185">Reference proteome</keyword>
<evidence type="ECO:0000313" key="1">
    <source>
        <dbReference type="EMBL" id="MDH2331828.1"/>
    </source>
</evidence>
<protein>
    <submittedName>
        <fullName evidence="1">Uncharacterized protein</fullName>
    </submittedName>
</protein>
<accession>A0AAJ3MCL2</accession>
<name>A0AAJ3MCL2_PAEPO</name>
<reference evidence="1" key="3">
    <citation type="submission" date="2023-04" db="EMBL/GenBank/DDBJ databases">
        <title>Uncovering the Secrets of Slow-Growing Bacteria in Tropical Savanna Soil through Cultivation and Genomic Analysis.</title>
        <authorList>
            <person name="Goncalves O.S."/>
            <person name="Santana M.F."/>
        </authorList>
    </citation>
    <scope>NUCLEOTIDE SEQUENCE</scope>
    <source>
        <strain evidence="1">ANTI</strain>
    </source>
</reference>
<dbReference type="RefSeq" id="WP_023989033.1">
    <property type="nucleotide sequence ID" value="NZ_JARVWT010000004.1"/>
</dbReference>
<evidence type="ECO:0000313" key="2">
    <source>
        <dbReference type="EMBL" id="ODA05649.1"/>
    </source>
</evidence>
<dbReference type="EMBL" id="JARVWT010000004">
    <property type="protein sequence ID" value="MDH2331828.1"/>
    <property type="molecule type" value="Genomic_DNA"/>
</dbReference>
<dbReference type="Proteomes" id="UP001229409">
    <property type="component" value="Unassembled WGS sequence"/>
</dbReference>
<evidence type="ECO:0000313" key="4">
    <source>
        <dbReference type="Proteomes" id="UP001229409"/>
    </source>
</evidence>
<reference evidence="3" key="1">
    <citation type="submission" date="2016-05" db="EMBL/GenBank/DDBJ databases">
        <title>Whole genome shotgun sequencing of cultured foodborne pathogen.</title>
        <authorList>
            <person name="Zheng J."/>
            <person name="Timme R."/>
            <person name="Allard M."/>
            <person name="Strain E."/>
            <person name="Luo Y."/>
            <person name="Brown E."/>
        </authorList>
    </citation>
    <scope>NUCLEOTIDE SEQUENCE [LARGE SCALE GENOMIC DNA]</scope>
    <source>
        <strain evidence="3">CFSAN034343</strain>
    </source>
</reference>
<gene>
    <name evidence="2" type="ORF">A7312_18610</name>
    <name evidence="1" type="ORF">QDS18_13220</name>
</gene>
<organism evidence="1 4">
    <name type="scientific">Paenibacillus polymyxa</name>
    <name type="common">Bacillus polymyxa</name>
    <dbReference type="NCBI Taxonomy" id="1406"/>
    <lineage>
        <taxon>Bacteria</taxon>
        <taxon>Bacillati</taxon>
        <taxon>Bacillota</taxon>
        <taxon>Bacilli</taxon>
        <taxon>Bacillales</taxon>
        <taxon>Paenibacillaceae</taxon>
        <taxon>Paenibacillus</taxon>
    </lineage>
</organism>
<dbReference type="AlphaFoldDB" id="A0AAJ3MCL2"/>
<dbReference type="Proteomes" id="UP000094974">
    <property type="component" value="Unassembled WGS sequence"/>
</dbReference>